<keyword evidence="3" id="KW-1185">Reference proteome</keyword>
<evidence type="ECO:0000256" key="1">
    <source>
        <dbReference type="SAM" id="MobiDB-lite"/>
    </source>
</evidence>
<comment type="caution">
    <text evidence="2">The sequence shown here is derived from an EMBL/GenBank/DDBJ whole genome shotgun (WGS) entry which is preliminary data.</text>
</comment>
<feature type="region of interest" description="Disordered" evidence="1">
    <location>
        <begin position="64"/>
        <end position="109"/>
    </location>
</feature>
<sequence>MARSKTTTHHPEIRHSRRGAASASAVAVPPASTPPPTPVVSPPLSATLALLHSLALSSLAPQPTAATSKVPSTAAIPTQVTSQGELDEGTGSDNGTGLSRAQKGKQKIDECSNISDIPTEHQNVGHPSSDVPTSATHPQLFEQSLLRKGTHVFTPLNYKFGTHDAHAQFHKFISNRDFVMEFNVKEDVLRERVKRLIHVGA</sequence>
<feature type="region of interest" description="Disordered" evidence="1">
    <location>
        <begin position="116"/>
        <end position="135"/>
    </location>
</feature>
<proteinExistence type="predicted"/>
<organism evidence="2 3">
    <name type="scientific">Forsythia ovata</name>
    <dbReference type="NCBI Taxonomy" id="205694"/>
    <lineage>
        <taxon>Eukaryota</taxon>
        <taxon>Viridiplantae</taxon>
        <taxon>Streptophyta</taxon>
        <taxon>Embryophyta</taxon>
        <taxon>Tracheophyta</taxon>
        <taxon>Spermatophyta</taxon>
        <taxon>Magnoliopsida</taxon>
        <taxon>eudicotyledons</taxon>
        <taxon>Gunneridae</taxon>
        <taxon>Pentapetalae</taxon>
        <taxon>asterids</taxon>
        <taxon>lamiids</taxon>
        <taxon>Lamiales</taxon>
        <taxon>Oleaceae</taxon>
        <taxon>Forsythieae</taxon>
        <taxon>Forsythia</taxon>
    </lineage>
</organism>
<name>A0ABD1TQZ3_9LAMI</name>
<dbReference type="AlphaFoldDB" id="A0ABD1TQZ3"/>
<feature type="compositionally biased region" description="Polar residues" evidence="1">
    <location>
        <begin position="67"/>
        <end position="84"/>
    </location>
</feature>
<accession>A0ABD1TQZ3</accession>
<dbReference type="EMBL" id="JBFOLJ010000008">
    <property type="protein sequence ID" value="KAL2514998.1"/>
    <property type="molecule type" value="Genomic_DNA"/>
</dbReference>
<evidence type="ECO:0000313" key="3">
    <source>
        <dbReference type="Proteomes" id="UP001604277"/>
    </source>
</evidence>
<dbReference type="Proteomes" id="UP001604277">
    <property type="component" value="Unassembled WGS sequence"/>
</dbReference>
<feature type="compositionally biased region" description="Low complexity" evidence="1">
    <location>
        <begin position="20"/>
        <end position="30"/>
    </location>
</feature>
<gene>
    <name evidence="2" type="ORF">Fot_28969</name>
</gene>
<protein>
    <submittedName>
        <fullName evidence="2">Uncharacterized protein</fullName>
    </submittedName>
</protein>
<reference evidence="3" key="1">
    <citation type="submission" date="2024-07" db="EMBL/GenBank/DDBJ databases">
        <title>Two chromosome-level genome assemblies of Korean endemic species Abeliophyllum distichum and Forsythia ovata (Oleaceae).</title>
        <authorList>
            <person name="Jang H."/>
        </authorList>
    </citation>
    <scope>NUCLEOTIDE SEQUENCE [LARGE SCALE GENOMIC DNA]</scope>
</reference>
<feature type="compositionally biased region" description="Pro residues" evidence="1">
    <location>
        <begin position="31"/>
        <end position="41"/>
    </location>
</feature>
<evidence type="ECO:0000313" key="2">
    <source>
        <dbReference type="EMBL" id="KAL2514998.1"/>
    </source>
</evidence>
<feature type="region of interest" description="Disordered" evidence="1">
    <location>
        <begin position="1"/>
        <end position="43"/>
    </location>
</feature>